<evidence type="ECO:0000313" key="2">
    <source>
        <dbReference type="EMBL" id="MXP41122.1"/>
    </source>
</evidence>
<dbReference type="Proteomes" id="UP000469159">
    <property type="component" value="Unassembled WGS sequence"/>
</dbReference>
<sequence length="140" mass="16022">MITFFGMLRRSGILAQRRQFGLSEIEWRIMTQVGEYGPLSLNGLSELTLQDRGQLSRAVKGMVGRGLLKRERKPGGPEIEIELSAEGRALYGHMVERAIERDRRLTSGLSQEEIQMLWRITDRMIDKAEELMDEERSLGS</sequence>
<dbReference type="InterPro" id="IPR036388">
    <property type="entry name" value="WH-like_DNA-bd_sf"/>
</dbReference>
<comment type="caution">
    <text evidence="2">The sequence shown here is derived from an EMBL/GenBank/DDBJ whole genome shotgun (WGS) entry which is preliminary data.</text>
</comment>
<dbReference type="PROSITE" id="PS50995">
    <property type="entry name" value="HTH_MARR_2"/>
    <property type="match status" value="1"/>
</dbReference>
<dbReference type="GO" id="GO:0003700">
    <property type="term" value="F:DNA-binding transcription factor activity"/>
    <property type="evidence" value="ECO:0007669"/>
    <property type="project" value="InterPro"/>
</dbReference>
<keyword evidence="3" id="KW-1185">Reference proteome</keyword>
<dbReference type="OrthoDB" id="7723661at2"/>
<evidence type="ECO:0000259" key="1">
    <source>
        <dbReference type="PROSITE" id="PS50995"/>
    </source>
</evidence>
<dbReference type="AlphaFoldDB" id="A0A6I4UQK1"/>
<evidence type="ECO:0000313" key="3">
    <source>
        <dbReference type="Proteomes" id="UP000469159"/>
    </source>
</evidence>
<dbReference type="InterPro" id="IPR000835">
    <property type="entry name" value="HTH_MarR-typ"/>
</dbReference>
<dbReference type="EMBL" id="WTYK01000002">
    <property type="protein sequence ID" value="MXP41122.1"/>
    <property type="molecule type" value="Genomic_DNA"/>
</dbReference>
<accession>A0A6I4UQK1</accession>
<dbReference type="Pfam" id="PF12802">
    <property type="entry name" value="MarR_2"/>
    <property type="match status" value="1"/>
</dbReference>
<protein>
    <submittedName>
        <fullName evidence="2">MarR family transcriptional regulator</fullName>
    </submittedName>
</protein>
<reference evidence="2 3" key="1">
    <citation type="submission" date="2019-12" db="EMBL/GenBank/DDBJ databases">
        <title>Genomic-based taxomic classification of the family Erythrobacteraceae.</title>
        <authorList>
            <person name="Xu L."/>
        </authorList>
    </citation>
    <scope>NUCLEOTIDE SEQUENCE [LARGE SCALE GENOMIC DNA]</scope>
    <source>
        <strain evidence="2 3">MCCC 1K02066</strain>
    </source>
</reference>
<organism evidence="2 3">
    <name type="scientific">Croceibacterium soli</name>
    <dbReference type="NCBI Taxonomy" id="1739690"/>
    <lineage>
        <taxon>Bacteria</taxon>
        <taxon>Pseudomonadati</taxon>
        <taxon>Pseudomonadota</taxon>
        <taxon>Alphaproteobacteria</taxon>
        <taxon>Sphingomonadales</taxon>
        <taxon>Erythrobacteraceae</taxon>
        <taxon>Croceibacterium</taxon>
    </lineage>
</organism>
<gene>
    <name evidence="2" type="ORF">GRI75_05615</name>
</gene>
<feature type="domain" description="HTH marR-type" evidence="1">
    <location>
        <begin position="1"/>
        <end position="126"/>
    </location>
</feature>
<dbReference type="SUPFAM" id="SSF46785">
    <property type="entry name" value="Winged helix' DNA-binding domain"/>
    <property type="match status" value="1"/>
</dbReference>
<proteinExistence type="predicted"/>
<dbReference type="Gene3D" id="1.10.10.10">
    <property type="entry name" value="Winged helix-like DNA-binding domain superfamily/Winged helix DNA-binding domain"/>
    <property type="match status" value="1"/>
</dbReference>
<name>A0A6I4UQK1_9SPHN</name>
<dbReference type="RefSeq" id="WP_160745954.1">
    <property type="nucleotide sequence ID" value="NZ_WTYK01000002.1"/>
</dbReference>
<dbReference type="SMART" id="SM00347">
    <property type="entry name" value="HTH_MARR"/>
    <property type="match status" value="1"/>
</dbReference>
<dbReference type="InterPro" id="IPR036390">
    <property type="entry name" value="WH_DNA-bd_sf"/>
</dbReference>